<dbReference type="GO" id="GO:0008233">
    <property type="term" value="F:peptidase activity"/>
    <property type="evidence" value="ECO:0007669"/>
    <property type="project" value="UniProtKB-KW"/>
</dbReference>
<accession>A0AAT9FG91</accession>
<dbReference type="Pfam" id="PF25145">
    <property type="entry name" value="NfeD1b_N"/>
    <property type="match status" value="1"/>
</dbReference>
<dbReference type="InterPro" id="IPR012340">
    <property type="entry name" value="NA-bd_OB-fold"/>
</dbReference>
<keyword evidence="10" id="KW-0645">Protease</keyword>
<evidence type="ECO:0000259" key="7">
    <source>
        <dbReference type="Pfam" id="PF01957"/>
    </source>
</evidence>
<feature type="transmembrane region" description="Helical" evidence="5">
    <location>
        <begin position="381"/>
        <end position="403"/>
    </location>
</feature>
<dbReference type="InterPro" id="IPR056738">
    <property type="entry name" value="NfeD1b_N"/>
</dbReference>
<dbReference type="SUPFAM" id="SSF52096">
    <property type="entry name" value="ClpP/crotonase"/>
    <property type="match status" value="1"/>
</dbReference>
<protein>
    <submittedName>
        <fullName evidence="10">Serine protease</fullName>
    </submittedName>
</protein>
<evidence type="ECO:0000256" key="6">
    <source>
        <dbReference type="SAM" id="SignalP"/>
    </source>
</evidence>
<dbReference type="Gene3D" id="3.90.226.10">
    <property type="entry name" value="2-enoyl-CoA Hydratase, Chain A, domain 1"/>
    <property type="match status" value="1"/>
</dbReference>
<feature type="transmembrane region" description="Helical" evidence="5">
    <location>
        <begin position="286"/>
        <end position="307"/>
    </location>
</feature>
<feature type="signal peptide" evidence="6">
    <location>
        <begin position="1"/>
        <end position="30"/>
    </location>
</feature>
<dbReference type="CDD" id="cd07021">
    <property type="entry name" value="Clp_protease_NfeD_like"/>
    <property type="match status" value="1"/>
</dbReference>
<dbReference type="GO" id="GO:0005886">
    <property type="term" value="C:plasma membrane"/>
    <property type="evidence" value="ECO:0007669"/>
    <property type="project" value="TreeGrafter"/>
</dbReference>
<evidence type="ECO:0000256" key="4">
    <source>
        <dbReference type="ARBA" id="ARBA00023136"/>
    </source>
</evidence>
<feature type="domain" description="NfeD-like C-terminal" evidence="7">
    <location>
        <begin position="434"/>
        <end position="485"/>
    </location>
</feature>
<feature type="transmembrane region" description="Helical" evidence="5">
    <location>
        <begin position="258"/>
        <end position="279"/>
    </location>
</feature>
<evidence type="ECO:0000259" key="9">
    <source>
        <dbReference type="Pfam" id="PF25145"/>
    </source>
</evidence>
<evidence type="ECO:0000259" key="8">
    <source>
        <dbReference type="Pfam" id="PF24961"/>
    </source>
</evidence>
<reference evidence="10" key="1">
    <citation type="submission" date="2024-07" db="EMBL/GenBank/DDBJ databases">
        <title>Complete genome sequence of Verrucomicrobiaceae bacterium NT6N.</title>
        <authorList>
            <person name="Huang C."/>
            <person name="Takami H."/>
            <person name="Hamasaki K."/>
        </authorList>
    </citation>
    <scope>NUCLEOTIDE SEQUENCE</scope>
    <source>
        <strain evidence="10">NT6N</strain>
    </source>
</reference>
<keyword evidence="3 5" id="KW-1133">Transmembrane helix</keyword>
<evidence type="ECO:0000256" key="5">
    <source>
        <dbReference type="SAM" id="Phobius"/>
    </source>
</evidence>
<dbReference type="InterPro" id="IPR056739">
    <property type="entry name" value="NfeD_membrane"/>
</dbReference>
<dbReference type="GO" id="GO:0006508">
    <property type="term" value="P:proteolysis"/>
    <property type="evidence" value="ECO:0007669"/>
    <property type="project" value="UniProtKB-KW"/>
</dbReference>
<dbReference type="InterPro" id="IPR029045">
    <property type="entry name" value="ClpP/crotonase-like_dom_sf"/>
</dbReference>
<organism evidence="10">
    <name type="scientific">Oceaniferula spumae</name>
    <dbReference type="NCBI Taxonomy" id="2979115"/>
    <lineage>
        <taxon>Bacteria</taxon>
        <taxon>Pseudomonadati</taxon>
        <taxon>Verrucomicrobiota</taxon>
        <taxon>Verrucomicrobiia</taxon>
        <taxon>Verrucomicrobiales</taxon>
        <taxon>Verrucomicrobiaceae</taxon>
        <taxon>Oceaniferula</taxon>
    </lineage>
</organism>
<keyword evidence="4 5" id="KW-0472">Membrane</keyword>
<evidence type="ECO:0000313" key="10">
    <source>
        <dbReference type="EMBL" id="BDS04984.1"/>
    </source>
</evidence>
<dbReference type="InterPro" id="IPR002810">
    <property type="entry name" value="NfeD-like_C"/>
</dbReference>
<keyword evidence="2 5" id="KW-0812">Transmembrane</keyword>
<proteinExistence type="predicted"/>
<sequence>MKLAPALTFCRPLLRLLLCSIILTVFSASANAEKRVFGKSDEESFAGKVVVIEVGKKDLVNKHAFKFWRRVIERVNEEKARAVVFELDTPGGLAMDTADLIMVQMQKLEVPSYAFVNQQALSAGALVAAGTDGIYMHPVSAIGAAALVNGNGAEIDEVMRAKLESAFDAFVRTVSESKGRNPDVLRAMMFRDEYFNFGKIQVEQGKLLSLTASEAASDFEGKPLLAKGIVKTVDELLQREGLADVEVIRAEPSGMEKFAYWTTAMSAVLILVGIGGAYLEMKTPGFGLGGGISLLSFGLFFFGNYLAGNMAGYGLMVLFIIGVILVIVEFFVLPGTLIPGIVGGVMVLVSLFLSMVDGFAFDDNRIRGWDSENAWNFITGPSLALAAGLIGAVILILLMMRFLPSAPIFNRLVMSRELVKGSGIETATTQSDRLGQKGKTITDLRPAGKGEFDGTVLDITAANGFIASGQDVVIISEDGMRIQVKEAGDAEQADA</sequence>
<feature type="domain" description="NfeD integral membrane" evidence="8">
    <location>
        <begin position="265"/>
        <end position="400"/>
    </location>
</feature>
<feature type="domain" description="NfeD1b N-terminal" evidence="9">
    <location>
        <begin position="51"/>
        <end position="248"/>
    </location>
</feature>
<dbReference type="Pfam" id="PF01957">
    <property type="entry name" value="NfeD"/>
    <property type="match status" value="1"/>
</dbReference>
<dbReference type="Pfam" id="PF24961">
    <property type="entry name" value="NfeD_membrane"/>
    <property type="match status" value="1"/>
</dbReference>
<comment type="subcellular location">
    <subcellularLocation>
        <location evidence="1">Membrane</location>
        <topology evidence="1">Multi-pass membrane protein</topology>
    </subcellularLocation>
</comment>
<evidence type="ECO:0000256" key="3">
    <source>
        <dbReference type="ARBA" id="ARBA00022989"/>
    </source>
</evidence>
<dbReference type="AlphaFoldDB" id="A0AAT9FG91"/>
<dbReference type="InterPro" id="IPR052165">
    <property type="entry name" value="Membrane_assoc_protease"/>
</dbReference>
<dbReference type="PANTHER" id="PTHR33507:SF3">
    <property type="entry name" value="INNER MEMBRANE PROTEIN YBBJ"/>
    <property type="match status" value="1"/>
</dbReference>
<evidence type="ECO:0000256" key="1">
    <source>
        <dbReference type="ARBA" id="ARBA00004141"/>
    </source>
</evidence>
<keyword evidence="6" id="KW-0732">Signal</keyword>
<name>A0AAT9FG91_9BACT</name>
<feature type="transmembrane region" description="Helical" evidence="5">
    <location>
        <begin position="313"/>
        <end position="333"/>
    </location>
</feature>
<evidence type="ECO:0000256" key="2">
    <source>
        <dbReference type="ARBA" id="ARBA00022692"/>
    </source>
</evidence>
<keyword evidence="10" id="KW-0378">Hydrolase</keyword>
<feature type="chain" id="PRO_5043725676" evidence="6">
    <location>
        <begin position="31"/>
        <end position="495"/>
    </location>
</feature>
<feature type="transmembrane region" description="Helical" evidence="5">
    <location>
        <begin position="340"/>
        <end position="361"/>
    </location>
</feature>
<dbReference type="Gene3D" id="2.40.50.140">
    <property type="entry name" value="Nucleic acid-binding proteins"/>
    <property type="match status" value="1"/>
</dbReference>
<gene>
    <name evidence="10" type="ORF">NT6N_00240</name>
</gene>
<dbReference type="EMBL" id="AP026866">
    <property type="protein sequence ID" value="BDS04984.1"/>
    <property type="molecule type" value="Genomic_DNA"/>
</dbReference>
<dbReference type="KEGG" id="osu:NT6N_00240"/>
<dbReference type="PANTHER" id="PTHR33507">
    <property type="entry name" value="INNER MEMBRANE PROTEIN YBBJ"/>
    <property type="match status" value="1"/>
</dbReference>